<dbReference type="Proteomes" id="UP000664654">
    <property type="component" value="Unassembled WGS sequence"/>
</dbReference>
<evidence type="ECO:0000313" key="1">
    <source>
        <dbReference type="EMBL" id="MBN7825027.1"/>
    </source>
</evidence>
<dbReference type="PANTHER" id="PTHR37421">
    <property type="entry name" value="UPF0260 PROTEIN YCGN"/>
    <property type="match status" value="1"/>
</dbReference>
<dbReference type="InterPro" id="IPR005358">
    <property type="entry name" value="Puta_zinc/iron-chelating_dom"/>
</dbReference>
<dbReference type="AlphaFoldDB" id="A0A939DMM0"/>
<dbReference type="NCBIfam" id="NF003501">
    <property type="entry name" value="PRK05170.1-5"/>
    <property type="match status" value="1"/>
</dbReference>
<dbReference type="NCBIfam" id="NF003507">
    <property type="entry name" value="PRK05170.2-5"/>
    <property type="match status" value="1"/>
</dbReference>
<dbReference type="NCBIfam" id="NF003505">
    <property type="entry name" value="PRK05170.2-3"/>
    <property type="match status" value="1"/>
</dbReference>
<dbReference type="EMBL" id="JAFKCV010000003">
    <property type="protein sequence ID" value="MBN7825027.1"/>
    <property type="molecule type" value="Genomic_DNA"/>
</dbReference>
<sequence length="165" mass="19172">MTQANRFWEHKDLEQMNDREWEAICDGCGKCCLHKFIEDEEGDDQPTDFLRDGEQLVYTSVVCHLLNTKSCQCTQYAKRTELVPDCVKLTRDNLKDIFFMPPSCSYRRLHEGRGLPSWHPLLHKGKKSAMHQAGMSVRGKTVSDDGMEPEEFEEYIALWPLEDLD</sequence>
<evidence type="ECO:0000313" key="2">
    <source>
        <dbReference type="Proteomes" id="UP000664654"/>
    </source>
</evidence>
<organism evidence="1 2">
    <name type="scientific">Bowmanella dokdonensis</name>
    <dbReference type="NCBI Taxonomy" id="751969"/>
    <lineage>
        <taxon>Bacteria</taxon>
        <taxon>Pseudomonadati</taxon>
        <taxon>Pseudomonadota</taxon>
        <taxon>Gammaproteobacteria</taxon>
        <taxon>Alteromonadales</taxon>
        <taxon>Alteromonadaceae</taxon>
        <taxon>Bowmanella</taxon>
    </lineage>
</organism>
<keyword evidence="2" id="KW-1185">Reference proteome</keyword>
<name>A0A939DMM0_9ALTE</name>
<dbReference type="PANTHER" id="PTHR37421:SF1">
    <property type="entry name" value="UPF0260 PROTEIN YCGN"/>
    <property type="match status" value="1"/>
</dbReference>
<gene>
    <name evidence="1" type="ORF">J0A66_07310</name>
</gene>
<comment type="caution">
    <text evidence="1">The sequence shown here is derived from an EMBL/GenBank/DDBJ whole genome shotgun (WGS) entry which is preliminary data.</text>
</comment>
<dbReference type="RefSeq" id="WP_206573134.1">
    <property type="nucleotide sequence ID" value="NZ_JAFKCV010000003.1"/>
</dbReference>
<accession>A0A939DMM0</accession>
<proteinExistence type="predicted"/>
<protein>
    <submittedName>
        <fullName evidence="1">YcgN family cysteine cluster protein</fullName>
    </submittedName>
</protein>
<dbReference type="Pfam" id="PF03692">
    <property type="entry name" value="CxxCxxCC"/>
    <property type="match status" value="1"/>
</dbReference>
<reference evidence="1" key="1">
    <citation type="submission" date="2021-03" db="EMBL/GenBank/DDBJ databases">
        <title>novel species isolated from a fishpond in China.</title>
        <authorList>
            <person name="Lu H."/>
            <person name="Cai Z."/>
        </authorList>
    </citation>
    <scope>NUCLEOTIDE SEQUENCE</scope>
    <source>
        <strain evidence="1">JCM 30855</strain>
    </source>
</reference>
<dbReference type="InterPro" id="IPR008228">
    <property type="entry name" value="UCP006173"/>
</dbReference>
<dbReference type="PIRSF" id="PIRSF006173">
    <property type="entry name" value="UCP006173"/>
    <property type="match status" value="1"/>
</dbReference>